<evidence type="ECO:0000259" key="4">
    <source>
        <dbReference type="SMART" id="SM00233"/>
    </source>
</evidence>
<feature type="coiled-coil region" evidence="3">
    <location>
        <begin position="1652"/>
        <end position="1679"/>
    </location>
</feature>
<organism evidence="5 6">
    <name type="scientific">Paramecium octaurelia</name>
    <dbReference type="NCBI Taxonomy" id="43137"/>
    <lineage>
        <taxon>Eukaryota</taxon>
        <taxon>Sar</taxon>
        <taxon>Alveolata</taxon>
        <taxon>Ciliophora</taxon>
        <taxon>Intramacronucleata</taxon>
        <taxon>Oligohymenophorea</taxon>
        <taxon>Peniculida</taxon>
        <taxon>Parameciidae</taxon>
        <taxon>Paramecium</taxon>
    </lineage>
</organism>
<dbReference type="PANTHER" id="PTHR16166">
    <property type="entry name" value="VACUOLAR PROTEIN SORTING-ASSOCIATED PROTEIN VPS13"/>
    <property type="match status" value="1"/>
</dbReference>
<feature type="coiled-coil region" evidence="3">
    <location>
        <begin position="791"/>
        <end position="818"/>
    </location>
</feature>
<reference evidence="5" key="1">
    <citation type="submission" date="2021-01" db="EMBL/GenBank/DDBJ databases">
        <authorList>
            <consortium name="Genoscope - CEA"/>
            <person name="William W."/>
        </authorList>
    </citation>
    <scope>NUCLEOTIDE SEQUENCE</scope>
</reference>
<dbReference type="Pfam" id="PF12624">
    <property type="entry name" value="VPS13_N"/>
    <property type="match status" value="1"/>
</dbReference>
<gene>
    <name evidence="5" type="ORF">POCTA_138.1.T1550075</name>
</gene>
<proteinExistence type="inferred from homology"/>
<comment type="caution">
    <text evidence="5">The sequence shown here is derived from an EMBL/GenBank/DDBJ whole genome shotgun (WGS) entry which is preliminary data.</text>
</comment>
<comment type="similarity">
    <text evidence="1">Belongs to the VPS13 family.</text>
</comment>
<feature type="coiled-coil region" evidence="3">
    <location>
        <begin position="541"/>
        <end position="568"/>
    </location>
</feature>
<dbReference type="GO" id="GO:0045053">
    <property type="term" value="P:protein retention in Golgi apparatus"/>
    <property type="evidence" value="ECO:0007669"/>
    <property type="project" value="TreeGrafter"/>
</dbReference>
<evidence type="ECO:0000256" key="2">
    <source>
        <dbReference type="ARBA" id="ARBA00022448"/>
    </source>
</evidence>
<dbReference type="Pfam" id="PF00169">
    <property type="entry name" value="PH"/>
    <property type="match status" value="1"/>
</dbReference>
<dbReference type="PANTHER" id="PTHR16166:SF93">
    <property type="entry name" value="INTERMEMBRANE LIPID TRANSFER PROTEIN VPS13"/>
    <property type="match status" value="1"/>
</dbReference>
<accession>A0A8S1YEJ8</accession>
<evidence type="ECO:0000313" key="5">
    <source>
        <dbReference type="EMBL" id="CAD8211733.1"/>
    </source>
</evidence>
<keyword evidence="6" id="KW-1185">Reference proteome</keyword>
<evidence type="ECO:0000256" key="1">
    <source>
        <dbReference type="ARBA" id="ARBA00006545"/>
    </source>
</evidence>
<dbReference type="InterPro" id="IPR001849">
    <property type="entry name" value="PH_domain"/>
</dbReference>
<dbReference type="Proteomes" id="UP000683925">
    <property type="component" value="Unassembled WGS sequence"/>
</dbReference>
<feature type="domain" description="PH" evidence="4">
    <location>
        <begin position="705"/>
        <end position="801"/>
    </location>
</feature>
<dbReference type="InterPro" id="IPR056748">
    <property type="entry name" value="VPS13-like_C"/>
</dbReference>
<dbReference type="SMART" id="SM00233">
    <property type="entry name" value="PH"/>
    <property type="match status" value="1"/>
</dbReference>
<dbReference type="InterPro" id="IPR026847">
    <property type="entry name" value="VPS13"/>
</dbReference>
<evidence type="ECO:0000256" key="3">
    <source>
        <dbReference type="SAM" id="Coils"/>
    </source>
</evidence>
<keyword evidence="3" id="KW-0175">Coiled coil</keyword>
<protein>
    <recommendedName>
        <fullName evidence="4">PH domain-containing protein</fullName>
    </recommendedName>
</protein>
<evidence type="ECO:0000313" key="6">
    <source>
        <dbReference type="Proteomes" id="UP000683925"/>
    </source>
</evidence>
<dbReference type="Pfam" id="PF25037">
    <property type="entry name" value="VPS13_C"/>
    <property type="match status" value="1"/>
</dbReference>
<dbReference type="EMBL" id="CAJJDP010000157">
    <property type="protein sequence ID" value="CAD8211733.1"/>
    <property type="molecule type" value="Genomic_DNA"/>
</dbReference>
<dbReference type="OrthoDB" id="272810at2759"/>
<keyword evidence="2" id="KW-0813">Transport</keyword>
<name>A0A8S1YEJ8_PAROT</name>
<dbReference type="InterPro" id="IPR026854">
    <property type="entry name" value="VPS13_N"/>
</dbReference>
<dbReference type="GO" id="GO:0006623">
    <property type="term" value="P:protein targeting to vacuole"/>
    <property type="evidence" value="ECO:0007669"/>
    <property type="project" value="TreeGrafter"/>
</dbReference>
<sequence length="3056" mass="353719">MFEKIIENLLQSILGEYIEGLDQQSLKVGLWSGEAKIENLRLKPEAFIKLDLPFIVKYSRLGTLNLNIPWKNLASAPIKANLDTLYLILTPQQTSDWKFGSVTGADKLIQVDSFKQKLLERIANKEQQDGMMQRIIIRVIENLQIRIQNIHIRVEDGQISYGFVLQNFTLLTVNEQGVEQFIDRTSNKNQLLIKSLQISNIGFYWQWKGGIQYDESKFQEEIPKNDYLFRLSLQSKVVQPPKQSENLPDYKFDLDLQSFDINFSKPQVQQILNLTDYLNSYNRAKLSFQRQQQMIQPLNEMDQKRVKQLLQLVQLDKKYNDGLNKEQKLELCAILEKTQIKEIKPIVLEVIKEQQYEDMKQKALKKRQPQGFLQNWFGRGKQQQQNETPTLQDEESEEIYKFLQQNFSQDESQQNQGKVTQIVVSGKMRQGTITLSNPRQQKVDEIKILFKDLICDLKSDKDLILDLSLIDMIVLFNDQQFLTNTSNDKSKPIFLLNFKIIESITTYIQLETRSSKLRFHPDLITVLSDFSDVELKSNQIKNMADDTIQELKQNAQAALANQVIVEKNRWVNITMDQFYFELPLNNSQESWLFCPGLVNINSSIVNSQELYKIQLSNIGLKHQSQNQYSVIDNFTIVLDILLPNQKNQNLTVNASIQDIITNLNPQIYQKLTKIGDCFIPTVSAEEYKKQTKQEEVEKTKIIENAIKIAPLYIKEGQLNQWVKYTCVLSGSYLYFYSSPKSQQPNFIKYLKNSNIIEKGMDEYKMNVLVVKIENNQFEIGVQNQSQIQDWIQKISSLKDEELELLKQLEDKQEKQKVKPIEFEQIINFTISVVQINLQDSNSKQFLVMKTKDLSLGMKIHSEFLQVKLTLSGLQLQDSLRQYNNKQLENLIISEKENGELIEILFNQTSRNSRKYQDIDQQIELKFGKLHINFKSETFAYLLQFINSNDNIQNQQEKQLDKIEKEFLEAEKQFLLLKLNVQINQISLSIVHEITKLPFVDIQFQNSFIEMLKYQDELQMQVNLGNLQINDLTNHPYTLTQEEDYHLIKSNQIVGIKQKGESLLFVKIILIEPLSKKAQLNRDIIRVDAKISQIVADYQQQPILRIIDYIQNLQEPFTNPNSFKVQGYNIDNVVNQKKPPSRIIIQPSKEESIKITSNPPRMKLTVQIDNPQIIIRNKFSNEFMIINLGQISVANQQQQINQFFKEVYTIQITQLNIIGECDNKKGVIASDFNLLLTVTLPDLVQYYKQIHNKVEETIHISCEMSEFILNIDRNTMKLINRLVAYNFTLNDSFNEYVLLNSEKSNQISQEQQKIILKQDAEKKIRNQDYFLKFKLKIVNISIFLCLHRPLIRLSIVDSNIEFNMKKDDKKELIIQISSFNSCVYEQVNGYFVSKPLIGIQEEKQYDNLNDLTYLIKNASSSEQESGKIEMYINPTQNKTHNKLYLTFGSFLLTIQTKIILQTLTIFESEQLNPFVNEALKEYQSRYDQYLRSQQKEEEVQPTDSQIFITLGDVIIAIPSNDESILTFTGKFNIIVNTHDTMNADELLCIIKEKGLNEYDLIGMNFKIKTSVSIEQVQAYVASKQQLYSKQFNLLDNKRQIIWPFTMLLNQSQQLVLSENLDSLVEKQSIKLSLSQFQFRIAFTDVLFIQNQINNQLQIVNDLTNNDIKQQQKQEKNQQQQNSLQNFELVIDGIDVIILNDIENYYQYIMNFKLFQTQTKLEQTSRNFKFYIELPIQLHYFNQNIGIWEPIIEKCVISIVFQKDLTGFDLVAENQLDVQIKEGVNINVSTQMILTVYSALTILTQKLQAKNKNQINCQNNSYAKYSIYNLLGSDVLCETQDNTIIIAQHNEQKDFDVKNPKSNNSVSLQIQGDKNPFEILNWNIDKLQQKIKKIGNNSPVLIKNFVDQLKNQRVIYLSSEYIFENNTQTHLDIVFKDSKANLHISKLQPHMQDQNARQVTCQPNQYVLPQFLLQSDFYIRKANNNQEKSQAYNIKYLQKCFENKEGLKLWLNENFIITLNVRKDPEFLGRYIIYIQPNFRLQNLLPFPVTITTLYETKQGDENKLQPLQYLDEHQLKSIKENHAMLINIDAYKPSQPIPLLNSRNFKLQQNVINLFGKEWQGSSGGKSELVLEYNNTLFNQSGLCSAVLYAQEYIRNETQYEFIVFQGKNRQYTSIGGQKSGSKQRPLILNNTAQQYELVFSERDTPQVLSLTPAQIVSIGTSISDIIIKRQEHFYVAPLAVISEIKLIQQTCQKVVTVRNRIILVNNSEHSICIKQLKAFEIKPQERMPLEICCGDKVPESTEGIYQFQFTFLDDYNWSWSGQIECNLIGVYYLQLRSLKFPEIRKFAQIDINESNGILFAVISETKHDQTPYRITNLSKMIQVTVLNIPASLDYNQDCYFAWDEPNKQNEVQFVICPKVSQYEVVEYQFKIDKIAEAKFFVIRSRIPNDAGKIFIKLKQEMNGYTRHAQFLDSSEEELQRYKENSGKISREPQQLKFDIMITQINISLIDNHAAYPQEIINIVLYQSEAILLINKQNKAIFQFKLSAMQIDNTSQLHPLFPVLLTLLPSGKVKQQLPILNVLIQMNLQAKQLQLIEKFSLETNRLAIKINDTIIKTLLSTINKITSIIESQKLKLQLPLQQKIDWRKCPLPDKVIPTYFGYITIYPIIVQVTVQWGRKDKDQDADNPMFTSLLSGVGFQLVSVDEAEIVLKGIQMEDVFDSIDGLRGNLIKRYLPDLYGQLPAVLGSLAVIGNPTKLWKNFVSGMQDFIERPIEGFTKGPLEGGMGVITGTTSLVSHTVSGVFNSVKNVVGTISSGLSKVTMDENYQQQRQIQNQQQARNVSSGIQEGSVSLVKGVAGGIAGFFSKPIQGAQQDGASGLLKGLWQGTSGLIIKPVAGVLDVISKTSEGVKNQLSSDEQPNNTRIRYMRPFYESDGYFKEYNWVEAECYEVIKGIKKGKYDNHRLLRVVNMERDKKTFGLILTDTSLILFDLDLHLKLWSILYEDIENIIFSGNVIQLKNKKSKRAFQGKSIASLTMSSPNQSQQITEQIKFMIQQL</sequence>
<dbReference type="OMA" id="TIHISCE"/>